<dbReference type="Proteomes" id="UP000789508">
    <property type="component" value="Unassembled WGS sequence"/>
</dbReference>
<dbReference type="OrthoDB" id="2437156at2759"/>
<proteinExistence type="predicted"/>
<keyword evidence="2" id="KW-1185">Reference proteome</keyword>
<accession>A0A9N8W7J3</accession>
<protein>
    <submittedName>
        <fullName evidence="1">14050_t:CDS:1</fullName>
    </submittedName>
</protein>
<dbReference type="AlphaFoldDB" id="A0A9N8W7J3"/>
<sequence>MNPSRGLGSYFIEQITTQPNSTQIICSGVILQIMLRSNIQGYAPGSNTPGYAPEQYSNHFNSEPSDDDGFCGFSDNDDEGYYYDLNTGETYTKSDRSICAF</sequence>
<comment type="caution">
    <text evidence="1">The sequence shown here is derived from an EMBL/GenBank/DDBJ whole genome shotgun (WGS) entry which is preliminary data.</text>
</comment>
<gene>
    <name evidence="1" type="ORF">ALEPTO_LOCUS2291</name>
</gene>
<organism evidence="1 2">
    <name type="scientific">Ambispora leptoticha</name>
    <dbReference type="NCBI Taxonomy" id="144679"/>
    <lineage>
        <taxon>Eukaryota</taxon>
        <taxon>Fungi</taxon>
        <taxon>Fungi incertae sedis</taxon>
        <taxon>Mucoromycota</taxon>
        <taxon>Glomeromycotina</taxon>
        <taxon>Glomeromycetes</taxon>
        <taxon>Archaeosporales</taxon>
        <taxon>Ambisporaceae</taxon>
        <taxon>Ambispora</taxon>
    </lineage>
</organism>
<evidence type="ECO:0000313" key="2">
    <source>
        <dbReference type="Proteomes" id="UP000789508"/>
    </source>
</evidence>
<dbReference type="EMBL" id="CAJVPS010000325">
    <property type="protein sequence ID" value="CAG8477005.1"/>
    <property type="molecule type" value="Genomic_DNA"/>
</dbReference>
<name>A0A9N8W7J3_9GLOM</name>
<evidence type="ECO:0000313" key="1">
    <source>
        <dbReference type="EMBL" id="CAG8477005.1"/>
    </source>
</evidence>
<reference evidence="1" key="1">
    <citation type="submission" date="2021-06" db="EMBL/GenBank/DDBJ databases">
        <authorList>
            <person name="Kallberg Y."/>
            <person name="Tangrot J."/>
            <person name="Rosling A."/>
        </authorList>
    </citation>
    <scope>NUCLEOTIDE SEQUENCE</scope>
    <source>
        <strain evidence="1">FL130A</strain>
    </source>
</reference>